<feature type="compositionally biased region" description="Low complexity" evidence="8">
    <location>
        <begin position="764"/>
        <end position="777"/>
    </location>
</feature>
<feature type="compositionally biased region" description="Low complexity" evidence="8">
    <location>
        <begin position="746"/>
        <end position="757"/>
    </location>
</feature>
<dbReference type="Proteomes" id="UP000308652">
    <property type="component" value="Unassembled WGS sequence"/>
</dbReference>
<feature type="compositionally biased region" description="Polar residues" evidence="8">
    <location>
        <begin position="778"/>
        <end position="789"/>
    </location>
</feature>
<feature type="region of interest" description="Disordered" evidence="8">
    <location>
        <begin position="627"/>
        <end position="821"/>
    </location>
</feature>
<reference evidence="11 12" key="1">
    <citation type="journal article" date="2019" name="Nat. Ecol. Evol.">
        <title>Megaphylogeny resolves global patterns of mushroom evolution.</title>
        <authorList>
            <person name="Varga T."/>
            <person name="Krizsan K."/>
            <person name="Foldi C."/>
            <person name="Dima B."/>
            <person name="Sanchez-Garcia M."/>
            <person name="Sanchez-Ramirez S."/>
            <person name="Szollosi G.J."/>
            <person name="Szarkandi J.G."/>
            <person name="Papp V."/>
            <person name="Albert L."/>
            <person name="Andreopoulos W."/>
            <person name="Angelini C."/>
            <person name="Antonin V."/>
            <person name="Barry K.W."/>
            <person name="Bougher N.L."/>
            <person name="Buchanan P."/>
            <person name="Buyck B."/>
            <person name="Bense V."/>
            <person name="Catcheside P."/>
            <person name="Chovatia M."/>
            <person name="Cooper J."/>
            <person name="Damon W."/>
            <person name="Desjardin D."/>
            <person name="Finy P."/>
            <person name="Geml J."/>
            <person name="Haridas S."/>
            <person name="Hughes K."/>
            <person name="Justo A."/>
            <person name="Karasinski D."/>
            <person name="Kautmanova I."/>
            <person name="Kiss B."/>
            <person name="Kocsube S."/>
            <person name="Kotiranta H."/>
            <person name="LaButti K.M."/>
            <person name="Lechner B.E."/>
            <person name="Liimatainen K."/>
            <person name="Lipzen A."/>
            <person name="Lukacs Z."/>
            <person name="Mihaltcheva S."/>
            <person name="Morgado L.N."/>
            <person name="Niskanen T."/>
            <person name="Noordeloos M.E."/>
            <person name="Ohm R.A."/>
            <person name="Ortiz-Santana B."/>
            <person name="Ovrebo C."/>
            <person name="Racz N."/>
            <person name="Riley R."/>
            <person name="Savchenko A."/>
            <person name="Shiryaev A."/>
            <person name="Soop K."/>
            <person name="Spirin V."/>
            <person name="Szebenyi C."/>
            <person name="Tomsovsky M."/>
            <person name="Tulloss R.E."/>
            <person name="Uehling J."/>
            <person name="Grigoriev I.V."/>
            <person name="Vagvolgyi C."/>
            <person name="Papp T."/>
            <person name="Martin F.M."/>
            <person name="Miettinen O."/>
            <person name="Hibbett D.S."/>
            <person name="Nagy L.G."/>
        </authorList>
    </citation>
    <scope>NUCLEOTIDE SEQUENCE [LARGE SCALE GENOMIC DNA]</scope>
    <source>
        <strain evidence="11 12">CBS 166.37</strain>
    </source>
</reference>
<dbReference type="PRINTS" id="PR00452">
    <property type="entry name" value="SH3DOMAIN"/>
</dbReference>
<dbReference type="STRING" id="68775.A0A5C3MJY5"/>
<feature type="compositionally biased region" description="Polar residues" evidence="8">
    <location>
        <begin position="636"/>
        <end position="655"/>
    </location>
</feature>
<feature type="region of interest" description="Disordered" evidence="8">
    <location>
        <begin position="836"/>
        <end position="925"/>
    </location>
</feature>
<feature type="domain" description="SH3" evidence="9">
    <location>
        <begin position="927"/>
        <end position="990"/>
    </location>
</feature>
<feature type="compositionally biased region" description="Pro residues" evidence="8">
    <location>
        <begin position="905"/>
        <end position="918"/>
    </location>
</feature>
<feature type="compositionally biased region" description="Pro residues" evidence="8">
    <location>
        <begin position="694"/>
        <end position="704"/>
    </location>
</feature>
<evidence type="ECO:0000313" key="12">
    <source>
        <dbReference type="Proteomes" id="UP000308652"/>
    </source>
</evidence>
<evidence type="ECO:0000256" key="5">
    <source>
        <dbReference type="ARBA" id="ARBA00023212"/>
    </source>
</evidence>
<feature type="compositionally biased region" description="Low complexity" evidence="8">
    <location>
        <begin position="866"/>
        <end position="887"/>
    </location>
</feature>
<evidence type="ECO:0008006" key="13">
    <source>
        <dbReference type="Google" id="ProtNLM"/>
    </source>
</evidence>
<dbReference type="Gene3D" id="1.20.1270.60">
    <property type="entry name" value="Arfaptin homology (AH) domain/BAR domain"/>
    <property type="match status" value="1"/>
</dbReference>
<keyword evidence="12" id="KW-1185">Reference proteome</keyword>
<dbReference type="PANTHER" id="PTHR23065:SF7">
    <property type="entry name" value="NOSTRIN, ISOFORM H"/>
    <property type="match status" value="1"/>
</dbReference>
<dbReference type="PRINTS" id="PR00499">
    <property type="entry name" value="P67PHOX"/>
</dbReference>
<feature type="compositionally biased region" description="Polar residues" evidence="8">
    <location>
        <begin position="415"/>
        <end position="428"/>
    </location>
</feature>
<organism evidence="11 12">
    <name type="scientific">Crucibulum laeve</name>
    <dbReference type="NCBI Taxonomy" id="68775"/>
    <lineage>
        <taxon>Eukaryota</taxon>
        <taxon>Fungi</taxon>
        <taxon>Dikarya</taxon>
        <taxon>Basidiomycota</taxon>
        <taxon>Agaricomycotina</taxon>
        <taxon>Agaricomycetes</taxon>
        <taxon>Agaricomycetidae</taxon>
        <taxon>Agaricales</taxon>
        <taxon>Agaricineae</taxon>
        <taxon>Nidulariaceae</taxon>
        <taxon>Crucibulum</taxon>
    </lineage>
</organism>
<dbReference type="SMART" id="SM00326">
    <property type="entry name" value="SH3"/>
    <property type="match status" value="1"/>
</dbReference>
<feature type="compositionally biased region" description="Low complexity" evidence="8">
    <location>
        <begin position="470"/>
        <end position="479"/>
    </location>
</feature>
<protein>
    <recommendedName>
        <fullName evidence="13">SH3 domain-containing protein</fullName>
    </recommendedName>
</protein>
<comment type="subcellular location">
    <subcellularLocation>
        <location evidence="1">Cytoplasm</location>
        <location evidence="1">Cytoskeleton</location>
    </subcellularLocation>
</comment>
<feature type="compositionally biased region" description="Polar residues" evidence="8">
    <location>
        <begin position="540"/>
        <end position="556"/>
    </location>
</feature>
<feature type="compositionally biased region" description="Pro residues" evidence="8">
    <location>
        <begin position="790"/>
        <end position="814"/>
    </location>
</feature>
<dbReference type="FunFam" id="1.20.1270.60:FF:000045">
    <property type="entry name" value="Cell division control protein"/>
    <property type="match status" value="1"/>
</dbReference>
<dbReference type="EMBL" id="ML213590">
    <property type="protein sequence ID" value="TFK44993.1"/>
    <property type="molecule type" value="Genomic_DNA"/>
</dbReference>
<keyword evidence="4" id="KW-0597">Phosphoprotein</keyword>
<dbReference type="InterPro" id="IPR036028">
    <property type="entry name" value="SH3-like_dom_sf"/>
</dbReference>
<feature type="region of interest" description="Disordered" evidence="8">
    <location>
        <begin position="303"/>
        <end position="441"/>
    </location>
</feature>
<dbReference type="GO" id="GO:0005543">
    <property type="term" value="F:phospholipid binding"/>
    <property type="evidence" value="ECO:0007669"/>
    <property type="project" value="TreeGrafter"/>
</dbReference>
<gene>
    <name evidence="11" type="ORF">BDQ12DRAFT_661624</name>
</gene>
<feature type="compositionally biased region" description="Polar residues" evidence="8">
    <location>
        <begin position="663"/>
        <end position="678"/>
    </location>
</feature>
<dbReference type="InterPro" id="IPR001060">
    <property type="entry name" value="FCH_dom"/>
</dbReference>
<dbReference type="FunFam" id="2.30.30.40:FF:000312">
    <property type="entry name" value="Related to Cell division control protein 15"/>
    <property type="match status" value="1"/>
</dbReference>
<feature type="domain" description="F-BAR" evidence="10">
    <location>
        <begin position="30"/>
        <end position="286"/>
    </location>
</feature>
<dbReference type="OrthoDB" id="19092at2759"/>
<evidence type="ECO:0000259" key="9">
    <source>
        <dbReference type="PROSITE" id="PS50002"/>
    </source>
</evidence>
<dbReference type="PROSITE" id="PS50002">
    <property type="entry name" value="SH3"/>
    <property type="match status" value="1"/>
</dbReference>
<evidence type="ECO:0000256" key="7">
    <source>
        <dbReference type="PROSITE-ProRule" id="PRU01077"/>
    </source>
</evidence>
<dbReference type="Gene3D" id="2.30.30.40">
    <property type="entry name" value="SH3 Domains"/>
    <property type="match status" value="1"/>
</dbReference>
<dbReference type="InterPro" id="IPR001452">
    <property type="entry name" value="SH3_domain"/>
</dbReference>
<dbReference type="InterPro" id="IPR027267">
    <property type="entry name" value="AH/BAR_dom_sf"/>
</dbReference>
<feature type="region of interest" description="Disordered" evidence="8">
    <location>
        <begin position="501"/>
        <end position="610"/>
    </location>
</feature>
<name>A0A5C3MJY5_9AGAR</name>
<keyword evidence="2 6" id="KW-0728">SH3 domain</keyword>
<evidence type="ECO:0000256" key="8">
    <source>
        <dbReference type="SAM" id="MobiDB-lite"/>
    </source>
</evidence>
<evidence type="ECO:0000256" key="6">
    <source>
        <dbReference type="PROSITE-ProRule" id="PRU00192"/>
    </source>
</evidence>
<proteinExistence type="predicted"/>
<dbReference type="PROSITE" id="PS51741">
    <property type="entry name" value="F_BAR"/>
    <property type="match status" value="1"/>
</dbReference>
<dbReference type="Pfam" id="PF00018">
    <property type="entry name" value="SH3_1"/>
    <property type="match status" value="1"/>
</dbReference>
<evidence type="ECO:0000259" key="10">
    <source>
        <dbReference type="PROSITE" id="PS51741"/>
    </source>
</evidence>
<dbReference type="GO" id="GO:0030036">
    <property type="term" value="P:actin cytoskeleton organization"/>
    <property type="evidence" value="ECO:0007669"/>
    <property type="project" value="UniProtKB-ARBA"/>
</dbReference>
<sequence>MSMSARRQPSTTSLSKYARASSPGLQNRSLDFCNAFWGLGDGGVDVLFARMRGASRTVEELRNFWKERDNSAAIEEDYAKRLAKLSKVTLGRDEIGELRNSLDTVRLETDKQAGFHLTLAQQIRSELEAQSTSFHARQMQHKKSFQTAIEKEFKAKQTQETYVNKAREKYEADCVRINSYTAQSTLVQGKDLDRITLKLERAQQTVQANERDFANFAKALQDTVQKWEQDWKAFCDSCQDLEEQRMEFMKDNMWAYANAVSTVCVSDDESCERMRLSLEQMEPEKDMENFVRDYGTGNLIPDPPAFVNYNTPDAIPSSSARPTSRPAHFVRSSQREPPLRQNSIPPPEDEPIINSAGVGAGGGRRVDAQLDGSPISRHSTQIQPGPSPQPSHVNGYNGNQNNNVGSSSASTSSAQITRRPTSATQASSYRIPAQDPHAETIDPTAETFIKVGNNAYRVDLSRDPQQQGPSSSRAVASASPTKQQQNGGVDPLAKHLEELQNAVSSSGSVRRNTTMKHGSSGAASLDLRGGQQMSPRKEAPTSSSLSLPAGTPTTNLGGSTGSHSSGSSRDYRNSAEVVVGTHPSAVSTSRPASPNPPTAAFMVPKTSPSPMMDAETVQEVLADYQQSLPGERKSISRSNSRRGSFVGQSSQSPANASGYGHNHSLSQGQNLARPSSQLGHAGIGAHGGSRSNSPQPPSRGPSPQPNQTRNSYISPPAPNVARATSPNTVGIALDPSGRVLHDEMAQHYQQQQQQQQRQPPPQQQPQYNPIIQQQPQRRSSYINPVNSTMAPPPAQPSYPVTPPPQMYQAPPPPQSYIQAPPTQPVYNQTVVPYQSPTQQPMYQQNPYGNGIQRGTSAAGSYYSTTPAPVQQQQQPNYRQAAPQQQQQNHLGYGYRDASPVGRTPSPQPPPQAGMPPPTGQTTDDGSGVLFYVKALYDYTATIDEEFDFQAGDIIAVTSTPEDGWWSGELLDEARRQPGRHVFPSNFVCLF</sequence>
<keyword evidence="7" id="KW-0175">Coiled coil</keyword>
<dbReference type="PANTHER" id="PTHR23065">
    <property type="entry name" value="PROLINE-SERINE-THREONINE PHOSPHATASE INTERACTING PROTEIN 1"/>
    <property type="match status" value="1"/>
</dbReference>
<evidence type="ECO:0000256" key="3">
    <source>
        <dbReference type="ARBA" id="ARBA00022490"/>
    </source>
</evidence>
<dbReference type="CDD" id="cd00174">
    <property type="entry name" value="SH3"/>
    <property type="match status" value="1"/>
</dbReference>
<accession>A0A5C3MJY5</accession>
<feature type="compositionally biased region" description="Polar residues" evidence="8">
    <location>
        <begin position="501"/>
        <end position="517"/>
    </location>
</feature>
<keyword evidence="5" id="KW-0206">Cytoskeleton</keyword>
<dbReference type="InterPro" id="IPR031160">
    <property type="entry name" value="F_BAR_dom"/>
</dbReference>
<dbReference type="CDD" id="cd07651">
    <property type="entry name" value="F-BAR_PombeCdc15_like"/>
    <property type="match status" value="1"/>
</dbReference>
<dbReference type="AlphaFoldDB" id="A0A5C3MJY5"/>
<dbReference type="SMART" id="SM00055">
    <property type="entry name" value="FCH"/>
    <property type="match status" value="1"/>
</dbReference>
<dbReference type="SUPFAM" id="SSF103657">
    <property type="entry name" value="BAR/IMD domain-like"/>
    <property type="match status" value="1"/>
</dbReference>
<evidence type="ECO:0000256" key="4">
    <source>
        <dbReference type="ARBA" id="ARBA00022553"/>
    </source>
</evidence>
<feature type="compositionally biased region" description="Low complexity" evidence="8">
    <location>
        <begin position="316"/>
        <end position="327"/>
    </location>
</feature>
<keyword evidence="3" id="KW-0963">Cytoplasm</keyword>
<dbReference type="GO" id="GO:0009898">
    <property type="term" value="C:cytoplasmic side of plasma membrane"/>
    <property type="evidence" value="ECO:0007669"/>
    <property type="project" value="TreeGrafter"/>
</dbReference>
<feature type="compositionally biased region" description="Low complexity" evidence="8">
    <location>
        <begin position="394"/>
        <end position="414"/>
    </location>
</feature>
<dbReference type="GO" id="GO:0120104">
    <property type="term" value="C:mitotic actomyosin contractile ring, proximal layer"/>
    <property type="evidence" value="ECO:0007669"/>
    <property type="project" value="TreeGrafter"/>
</dbReference>
<evidence type="ECO:0000313" key="11">
    <source>
        <dbReference type="EMBL" id="TFK44993.1"/>
    </source>
</evidence>
<dbReference type="Pfam" id="PF00611">
    <property type="entry name" value="FCH"/>
    <property type="match status" value="1"/>
</dbReference>
<feature type="region of interest" description="Disordered" evidence="8">
    <location>
        <begin position="460"/>
        <end position="488"/>
    </location>
</feature>
<evidence type="ECO:0000256" key="2">
    <source>
        <dbReference type="ARBA" id="ARBA00022443"/>
    </source>
</evidence>
<dbReference type="SUPFAM" id="SSF50044">
    <property type="entry name" value="SH3-domain"/>
    <property type="match status" value="1"/>
</dbReference>
<evidence type="ECO:0000256" key="1">
    <source>
        <dbReference type="ARBA" id="ARBA00004245"/>
    </source>
</evidence>
<feature type="compositionally biased region" description="Polar residues" evidence="8">
    <location>
        <begin position="836"/>
        <end position="865"/>
    </location>
</feature>